<gene>
    <name evidence="3" type="ORF">JOC27_000378</name>
</gene>
<accession>A0ABS2Q7H7</accession>
<dbReference type="PANTHER" id="PTHR43022:SF1">
    <property type="entry name" value="PROTEIN SMF"/>
    <property type="match status" value="1"/>
</dbReference>
<sequence>MNQLLLRLIQVQQCRNVGKKRIRQLLRIDPELDTLENDCVSDLMQYCSFTERQAKQLLNEYHLIDGGECLQTYKQAGIKVISLGDDAYPPLLREIYDPPILLYTAGNIELLQSRKMLAVVGTRQPSAEADAILNTLLPPIIESGWTIVSGLACGIDGMAHQLALMNQTIAVLGSGLFHPYPRQHHSLFSYMCRHQLVISEYPPEAKPERWRFPERNRIISGLSLGTLVVEARVKSGSLITADQALEQGREVFAVPGSLLNPNSGGTHALIQQGAKLVTQASDILEELSLEMT</sequence>
<comment type="similarity">
    <text evidence="1">Belongs to the DprA/Smf family.</text>
</comment>
<comment type="caution">
    <text evidence="3">The sequence shown here is derived from an EMBL/GenBank/DDBJ whole genome shotgun (WGS) entry which is preliminary data.</text>
</comment>
<dbReference type="EMBL" id="JAFBEV010000003">
    <property type="protein sequence ID" value="MBM7656937.1"/>
    <property type="molecule type" value="Genomic_DNA"/>
</dbReference>
<dbReference type="Pfam" id="PF02481">
    <property type="entry name" value="DNA_processg_A"/>
    <property type="match status" value="1"/>
</dbReference>
<dbReference type="NCBIfam" id="TIGR00732">
    <property type="entry name" value="dprA"/>
    <property type="match status" value="1"/>
</dbReference>
<dbReference type="Proteomes" id="UP000823201">
    <property type="component" value="Unassembled WGS sequence"/>
</dbReference>
<evidence type="ECO:0000313" key="4">
    <source>
        <dbReference type="Proteomes" id="UP000823201"/>
    </source>
</evidence>
<protein>
    <submittedName>
        <fullName evidence="3">DNA processing protein</fullName>
    </submittedName>
</protein>
<dbReference type="RefSeq" id="WP_205005305.1">
    <property type="nucleotide sequence ID" value="NZ_CBCRXA010000003.1"/>
</dbReference>
<dbReference type="Gene3D" id="3.40.50.450">
    <property type="match status" value="1"/>
</dbReference>
<evidence type="ECO:0000313" key="3">
    <source>
        <dbReference type="EMBL" id="MBM7656937.1"/>
    </source>
</evidence>
<organism evidence="3 4">
    <name type="scientific">Sporolactobacillus spathodeae</name>
    <dbReference type="NCBI Taxonomy" id="1465502"/>
    <lineage>
        <taxon>Bacteria</taxon>
        <taxon>Bacillati</taxon>
        <taxon>Bacillota</taxon>
        <taxon>Bacilli</taxon>
        <taxon>Bacillales</taxon>
        <taxon>Sporolactobacillaceae</taxon>
        <taxon>Sporolactobacillus</taxon>
    </lineage>
</organism>
<feature type="domain" description="Smf/DprA SLOG" evidence="2">
    <location>
        <begin position="79"/>
        <end position="287"/>
    </location>
</feature>
<dbReference type="InterPro" id="IPR057666">
    <property type="entry name" value="DrpA_SLOG"/>
</dbReference>
<proteinExistence type="inferred from homology"/>
<name>A0ABS2Q7H7_9BACL</name>
<keyword evidence="4" id="KW-1185">Reference proteome</keyword>
<dbReference type="PANTHER" id="PTHR43022">
    <property type="entry name" value="PROTEIN SMF"/>
    <property type="match status" value="1"/>
</dbReference>
<evidence type="ECO:0000256" key="1">
    <source>
        <dbReference type="ARBA" id="ARBA00006525"/>
    </source>
</evidence>
<evidence type="ECO:0000259" key="2">
    <source>
        <dbReference type="Pfam" id="PF02481"/>
    </source>
</evidence>
<dbReference type="InterPro" id="IPR003488">
    <property type="entry name" value="DprA"/>
</dbReference>
<dbReference type="SUPFAM" id="SSF102405">
    <property type="entry name" value="MCP/YpsA-like"/>
    <property type="match status" value="1"/>
</dbReference>
<reference evidence="3 4" key="1">
    <citation type="submission" date="2021-01" db="EMBL/GenBank/DDBJ databases">
        <title>Genomic Encyclopedia of Type Strains, Phase IV (KMG-IV): sequencing the most valuable type-strain genomes for metagenomic binning, comparative biology and taxonomic classification.</title>
        <authorList>
            <person name="Goeker M."/>
        </authorList>
    </citation>
    <scope>NUCLEOTIDE SEQUENCE [LARGE SCALE GENOMIC DNA]</scope>
    <source>
        <strain evidence="3 4">DSM 100968</strain>
    </source>
</reference>